<keyword evidence="4" id="KW-1185">Reference proteome</keyword>
<organism evidence="3 4">
    <name type="scientific">Planococcus maitriensis</name>
    <dbReference type="NCBI Taxonomy" id="221799"/>
    <lineage>
        <taxon>Bacteria</taxon>
        <taxon>Bacillati</taxon>
        <taxon>Bacillota</taxon>
        <taxon>Bacilli</taxon>
        <taxon>Bacillales</taxon>
        <taxon>Caryophanaceae</taxon>
        <taxon>Planococcus</taxon>
    </lineage>
</organism>
<feature type="transmembrane region" description="Helical" evidence="1">
    <location>
        <begin position="115"/>
        <end position="134"/>
    </location>
</feature>
<dbReference type="Proteomes" id="UP000251869">
    <property type="component" value="Unassembled WGS sequence"/>
</dbReference>
<feature type="transmembrane region" description="Helical" evidence="1">
    <location>
        <begin position="188"/>
        <end position="209"/>
    </location>
</feature>
<feature type="domain" description="Sensor histidine kinase NatK-like C-terminal" evidence="2">
    <location>
        <begin position="329"/>
        <end position="433"/>
    </location>
</feature>
<keyword evidence="1" id="KW-0812">Transmembrane</keyword>
<feature type="transmembrane region" description="Helical" evidence="1">
    <location>
        <begin position="12"/>
        <end position="31"/>
    </location>
</feature>
<accession>A0A365K3V7</accession>
<dbReference type="SUPFAM" id="SSF55874">
    <property type="entry name" value="ATPase domain of HSP90 chaperone/DNA topoisomerase II/histidine kinase"/>
    <property type="match status" value="1"/>
</dbReference>
<name>A0A365K3V7_9BACL</name>
<comment type="caution">
    <text evidence="3">The sequence shown here is derived from an EMBL/GenBank/DDBJ whole genome shotgun (WGS) entry which is preliminary data.</text>
</comment>
<proteinExistence type="predicted"/>
<feature type="transmembrane region" description="Helical" evidence="1">
    <location>
        <begin position="85"/>
        <end position="103"/>
    </location>
</feature>
<feature type="transmembrane region" description="Helical" evidence="1">
    <location>
        <begin position="40"/>
        <end position="56"/>
    </location>
</feature>
<evidence type="ECO:0000313" key="3">
    <source>
        <dbReference type="EMBL" id="RAZ67294.1"/>
    </source>
</evidence>
<dbReference type="Gene3D" id="3.30.565.10">
    <property type="entry name" value="Histidine kinase-like ATPase, C-terminal domain"/>
    <property type="match status" value="1"/>
</dbReference>
<dbReference type="OrthoDB" id="1656061at2"/>
<dbReference type="PANTHER" id="PTHR40448">
    <property type="entry name" value="TWO-COMPONENT SENSOR HISTIDINE KINASE"/>
    <property type="match status" value="1"/>
</dbReference>
<sequence>MTEREVFLIDNSLLLAIIEFCAIFFALFYTLNISLSVRKILASFLLVAFPTVFLYFFADEWVGLVSLGILTAALFYWFSKTLRVVLDLCIVVLAGILSDHISQLTESVLYLRNPLVQELFHTGMFILLFALFILGYQRLIMRFAESFHFNVLSQLIVLAITSLTVLAFYLNLFFPANLEDNELVKMNLLIQSSYFILMLMLFLFLLRGVRKENRVKRRVIEQEQFSQYMQALEQINNDMQKFRHDYTNILLTMRGYLNQDDLDGLKTYFDKHIVKTERNTLEKTSVFNQLENIQLIELKGLLATKVLVAYEQNIPLTVEAPEKIHDIKMDIIMLTRVVGILMDNAIEASLSVQNPRINLALLKKDDGSILFILENRIEAEYVNIKRLFDADYSTKGEGRGTGLSTVRTLINRHPHIKMNTVIENHFFTHHLEIGSQGGPS</sequence>
<feature type="transmembrane region" description="Helical" evidence="1">
    <location>
        <begin position="62"/>
        <end position="78"/>
    </location>
</feature>
<reference evidence="3 4" key="1">
    <citation type="submission" date="2018-06" db="EMBL/GenBank/DDBJ databases">
        <title>The draft genome sequences of strains SCU63 and S1.</title>
        <authorList>
            <person name="Gan L."/>
        </authorList>
    </citation>
    <scope>NUCLEOTIDE SEQUENCE [LARGE SCALE GENOMIC DNA]</scope>
    <source>
        <strain evidence="3 4">S1</strain>
    </source>
</reference>
<evidence type="ECO:0000259" key="2">
    <source>
        <dbReference type="Pfam" id="PF14501"/>
    </source>
</evidence>
<dbReference type="AlphaFoldDB" id="A0A365K3V7"/>
<evidence type="ECO:0000256" key="1">
    <source>
        <dbReference type="SAM" id="Phobius"/>
    </source>
</evidence>
<protein>
    <recommendedName>
        <fullName evidence="2">Sensor histidine kinase NatK-like C-terminal domain-containing protein</fullName>
    </recommendedName>
</protein>
<dbReference type="GO" id="GO:0042802">
    <property type="term" value="F:identical protein binding"/>
    <property type="evidence" value="ECO:0007669"/>
    <property type="project" value="TreeGrafter"/>
</dbReference>
<gene>
    <name evidence="3" type="ORF">DP119_11045</name>
</gene>
<feature type="transmembrane region" description="Helical" evidence="1">
    <location>
        <begin position="155"/>
        <end position="176"/>
    </location>
</feature>
<dbReference type="PANTHER" id="PTHR40448:SF1">
    <property type="entry name" value="TWO-COMPONENT SENSOR HISTIDINE KINASE"/>
    <property type="match status" value="1"/>
</dbReference>
<dbReference type="InterPro" id="IPR036890">
    <property type="entry name" value="HATPase_C_sf"/>
</dbReference>
<dbReference type="InterPro" id="IPR032834">
    <property type="entry name" value="NatK-like_C"/>
</dbReference>
<keyword evidence="1" id="KW-1133">Transmembrane helix</keyword>
<dbReference type="Pfam" id="PF14501">
    <property type="entry name" value="HATPase_c_5"/>
    <property type="match status" value="1"/>
</dbReference>
<keyword evidence="1" id="KW-0472">Membrane</keyword>
<dbReference type="RefSeq" id="WP_112233231.1">
    <property type="nucleotide sequence ID" value="NZ_QLZQ01000004.1"/>
</dbReference>
<dbReference type="EMBL" id="QLZQ01000004">
    <property type="protein sequence ID" value="RAZ67294.1"/>
    <property type="molecule type" value="Genomic_DNA"/>
</dbReference>
<evidence type="ECO:0000313" key="4">
    <source>
        <dbReference type="Proteomes" id="UP000251869"/>
    </source>
</evidence>